<dbReference type="Gene3D" id="3.90.640.10">
    <property type="entry name" value="Actin, Chain A, domain 4"/>
    <property type="match status" value="1"/>
</dbReference>
<dbReference type="Proteomes" id="UP000011715">
    <property type="component" value="Unassembled WGS sequence"/>
</dbReference>
<protein>
    <recommendedName>
        <fullName evidence="4">Hsp70-like protein</fullName>
    </recommendedName>
</protein>
<reference evidence="2" key="4">
    <citation type="journal article" date="2015" name="G3 (Bethesda)">
        <title>Genome sequences of three phytopathogenic species of the Magnaporthaceae family of fungi.</title>
        <authorList>
            <person name="Okagaki L.H."/>
            <person name="Nunes C.C."/>
            <person name="Sailsbery J."/>
            <person name="Clay B."/>
            <person name="Brown D."/>
            <person name="John T."/>
            <person name="Oh Y."/>
            <person name="Young N."/>
            <person name="Fitzgerald M."/>
            <person name="Haas B.J."/>
            <person name="Zeng Q."/>
            <person name="Young S."/>
            <person name="Adiconis X."/>
            <person name="Fan L."/>
            <person name="Levin J.Z."/>
            <person name="Mitchell T.K."/>
            <person name="Okubara P.A."/>
            <person name="Farman M.L."/>
            <person name="Kohn L.M."/>
            <person name="Birren B."/>
            <person name="Ma L.-J."/>
            <person name="Dean R.A."/>
        </authorList>
    </citation>
    <scope>NUCLEOTIDE SEQUENCE</scope>
    <source>
        <strain evidence="2">ATCC 64411 / 73-15</strain>
    </source>
</reference>
<dbReference type="EMBL" id="GL876973">
    <property type="protein sequence ID" value="KLU89755.1"/>
    <property type="molecule type" value="Genomic_DNA"/>
</dbReference>
<dbReference type="EMBL" id="ADBL01002119">
    <property type="status" value="NOT_ANNOTATED_CDS"/>
    <property type="molecule type" value="Genomic_DNA"/>
</dbReference>
<evidence type="ECO:0000313" key="1">
    <source>
        <dbReference type="EMBL" id="KLU89755.1"/>
    </source>
</evidence>
<proteinExistence type="predicted"/>
<dbReference type="EnsemblFungi" id="MAPG_08724T0">
    <property type="protein sequence ID" value="MAPG_08724T0"/>
    <property type="gene ID" value="MAPG_08724"/>
</dbReference>
<dbReference type="eggNOG" id="KOG0101">
    <property type="taxonomic scope" value="Eukaryota"/>
</dbReference>
<organism evidence="2 3">
    <name type="scientific">Magnaporthiopsis poae (strain ATCC 64411 / 73-15)</name>
    <name type="common">Kentucky bluegrass fungus</name>
    <name type="synonym">Magnaporthe poae</name>
    <dbReference type="NCBI Taxonomy" id="644358"/>
    <lineage>
        <taxon>Eukaryota</taxon>
        <taxon>Fungi</taxon>
        <taxon>Dikarya</taxon>
        <taxon>Ascomycota</taxon>
        <taxon>Pezizomycotina</taxon>
        <taxon>Sordariomycetes</taxon>
        <taxon>Sordariomycetidae</taxon>
        <taxon>Magnaporthales</taxon>
        <taxon>Magnaporthaceae</taxon>
        <taxon>Magnaporthiopsis</taxon>
    </lineage>
</organism>
<gene>
    <name evidence="1" type="ORF">MAPG_08724</name>
</gene>
<dbReference type="PANTHER" id="PTHR14187:SF82">
    <property type="entry name" value="FAMILY CHAPERONE, PUTATIVE (AFU_ORTHOLOGUE AFUA_7G08575)-RELATED"/>
    <property type="match status" value="1"/>
</dbReference>
<reference evidence="1" key="3">
    <citation type="submission" date="2011-03" db="EMBL/GenBank/DDBJ databases">
        <title>Annotation of Magnaporthe poae ATCC 64411.</title>
        <authorList>
            <person name="Ma L.-J."/>
            <person name="Dead R."/>
            <person name="Young S.K."/>
            <person name="Zeng Q."/>
            <person name="Gargeya S."/>
            <person name="Fitzgerald M."/>
            <person name="Haas B."/>
            <person name="Abouelleil A."/>
            <person name="Alvarado L."/>
            <person name="Arachchi H.M."/>
            <person name="Berlin A."/>
            <person name="Brown A."/>
            <person name="Chapman S.B."/>
            <person name="Chen Z."/>
            <person name="Dunbar C."/>
            <person name="Freedman E."/>
            <person name="Gearin G."/>
            <person name="Gellesch M."/>
            <person name="Goldberg J."/>
            <person name="Griggs A."/>
            <person name="Gujja S."/>
            <person name="Heiman D."/>
            <person name="Howarth C."/>
            <person name="Larson L."/>
            <person name="Lui A."/>
            <person name="MacDonald P.J.P."/>
            <person name="Mehta T."/>
            <person name="Montmayeur A."/>
            <person name="Murphy C."/>
            <person name="Neiman D."/>
            <person name="Pearson M."/>
            <person name="Priest M."/>
            <person name="Roberts A."/>
            <person name="Saif S."/>
            <person name="Shea T."/>
            <person name="Shenoy N."/>
            <person name="Sisk P."/>
            <person name="Stolte C."/>
            <person name="Sykes S."/>
            <person name="Yandava C."/>
            <person name="Wortman J."/>
            <person name="Nusbaum C."/>
            <person name="Birren B."/>
        </authorList>
    </citation>
    <scope>NUCLEOTIDE SEQUENCE</scope>
    <source>
        <strain evidence="1">ATCC 64411</strain>
    </source>
</reference>
<dbReference type="Gene3D" id="3.30.420.40">
    <property type="match status" value="2"/>
</dbReference>
<accession>A0A0C4E836</accession>
<sequence>MSGSDQASRFTNVTLPEDDDIDPRFIIAVDYGTTYTGVAWILTKGRDERPPTFADIRAVQNWGSGIGDKVPSAYTYTPKNGSDWGYGIGEGSYVIRLTKLDLEKPTRLKALEQLAKTLRHAGELEFTDDQVTRGEVPRHLIKSSLDVMTAYLKNVAREVYKDIANNRDPAALDEFPIDLIITHPAVWDQRARNLTFRAVTTAFSSVFSGLRRMPGYVRMTTEPEACAQYTLQDARSKSLETMREGECFIVVDAGGGTVDVVAYRIDSAYPNLRITRVTHPQGEQCGANQVDRCFLTDFLLARLGEEDYARLMGLKADEEQHGYGTHYVLGRGQLMMLERFESIKHEFAGRSPRQQLDNALPLPADLGIQNDPERGIKNGHLMISAADLEKMFSQSVQGTINLIEKQLVQLDTQGYDSRTIVLSGGFSRSRYLNGKIQERARKGLVPTEIMIREGTYTSLLRVLGQRHHNCVPPECVRCPYHVGVVAAARYGLYDYSGPAAARLYVDSFDGTKRARDHVTWLFAKNDLVPTTHATEKSVRIQRKFLHANKKVGTVTVVLSEQDWRTGKPPMPADEAKDVTRREVRIDYDLDEAASRFRGALYETALDKDSSITYDRVKLKVEISLTQYNGHVRLLLDRDQGILGFSSSDSELAVRTLY</sequence>
<dbReference type="CDD" id="cd10170">
    <property type="entry name" value="ASKHA_NBD_HSP70"/>
    <property type="match status" value="1"/>
</dbReference>
<reference evidence="3" key="2">
    <citation type="submission" date="2010-05" db="EMBL/GenBank/DDBJ databases">
        <title>The genome sequence of Magnaporthe poae strain ATCC 64411.</title>
        <authorList>
            <person name="Ma L.-J."/>
            <person name="Dead R."/>
            <person name="Young S."/>
            <person name="Zeng Q."/>
            <person name="Koehrsen M."/>
            <person name="Alvarado L."/>
            <person name="Berlin A."/>
            <person name="Chapman S.B."/>
            <person name="Chen Z."/>
            <person name="Freedman E."/>
            <person name="Gellesch M."/>
            <person name="Goldberg J."/>
            <person name="Griggs A."/>
            <person name="Gujja S."/>
            <person name="Heilman E.R."/>
            <person name="Heiman D."/>
            <person name="Hepburn T."/>
            <person name="Howarth C."/>
            <person name="Jen D."/>
            <person name="Larson L."/>
            <person name="Mehta T."/>
            <person name="Neiman D."/>
            <person name="Pearson M."/>
            <person name="Roberts A."/>
            <person name="Saif S."/>
            <person name="Shea T."/>
            <person name="Shenoy N."/>
            <person name="Sisk P."/>
            <person name="Stolte C."/>
            <person name="Sykes S."/>
            <person name="Walk T."/>
            <person name="White J."/>
            <person name="Yandava C."/>
            <person name="Haas B."/>
            <person name="Nusbaum C."/>
            <person name="Birren B."/>
        </authorList>
    </citation>
    <scope>NUCLEOTIDE SEQUENCE [LARGE SCALE GENOMIC DNA]</scope>
    <source>
        <strain evidence="3">ATCC 64411 / 73-15</strain>
    </source>
</reference>
<dbReference type="OrthoDB" id="2963168at2759"/>
<dbReference type="InterPro" id="IPR043129">
    <property type="entry name" value="ATPase_NBD"/>
</dbReference>
<dbReference type="STRING" id="644358.A0A0C4E836"/>
<dbReference type="PANTHER" id="PTHR14187">
    <property type="entry name" value="ALPHA KINASE/ELONGATION FACTOR 2 KINASE"/>
    <property type="match status" value="1"/>
</dbReference>
<evidence type="ECO:0008006" key="4">
    <source>
        <dbReference type="Google" id="ProtNLM"/>
    </source>
</evidence>
<reference evidence="2" key="5">
    <citation type="submission" date="2015-06" db="UniProtKB">
        <authorList>
            <consortium name="EnsemblFungi"/>
        </authorList>
    </citation>
    <scope>IDENTIFICATION</scope>
    <source>
        <strain evidence="2">ATCC 64411</strain>
    </source>
</reference>
<dbReference type="SUPFAM" id="SSF53067">
    <property type="entry name" value="Actin-like ATPase domain"/>
    <property type="match status" value="2"/>
</dbReference>
<dbReference type="OMA" id="ITHPAKW"/>
<keyword evidence="3" id="KW-1185">Reference proteome</keyword>
<evidence type="ECO:0000313" key="3">
    <source>
        <dbReference type="Proteomes" id="UP000011715"/>
    </source>
</evidence>
<dbReference type="AlphaFoldDB" id="A0A0C4E836"/>
<reference evidence="1" key="1">
    <citation type="submission" date="2010-05" db="EMBL/GenBank/DDBJ databases">
        <title>The Genome Sequence of Magnaporthe poae strain ATCC 64411.</title>
        <authorList>
            <consortium name="The Broad Institute Genome Sequencing Platform"/>
            <consortium name="Broad Institute Genome Sequencing Center for Infectious Disease"/>
            <person name="Ma L.-J."/>
            <person name="Dead R."/>
            <person name="Young S."/>
            <person name="Zeng Q."/>
            <person name="Koehrsen M."/>
            <person name="Alvarado L."/>
            <person name="Berlin A."/>
            <person name="Chapman S.B."/>
            <person name="Chen Z."/>
            <person name="Freedman E."/>
            <person name="Gellesch M."/>
            <person name="Goldberg J."/>
            <person name="Griggs A."/>
            <person name="Gujja S."/>
            <person name="Heilman E.R."/>
            <person name="Heiman D."/>
            <person name="Hepburn T."/>
            <person name="Howarth C."/>
            <person name="Jen D."/>
            <person name="Larson L."/>
            <person name="Mehta T."/>
            <person name="Neiman D."/>
            <person name="Pearson M."/>
            <person name="Roberts A."/>
            <person name="Saif S."/>
            <person name="Shea T."/>
            <person name="Shenoy N."/>
            <person name="Sisk P."/>
            <person name="Stolte C."/>
            <person name="Sykes S."/>
            <person name="Walk T."/>
            <person name="White J."/>
            <person name="Yandava C."/>
            <person name="Haas B."/>
            <person name="Nusbaum C."/>
            <person name="Birren B."/>
        </authorList>
    </citation>
    <scope>NUCLEOTIDE SEQUENCE</scope>
    <source>
        <strain evidence="1">ATCC 64411</strain>
    </source>
</reference>
<dbReference type="VEuPathDB" id="FungiDB:MAPG_08724"/>
<evidence type="ECO:0000313" key="2">
    <source>
        <dbReference type="EnsemblFungi" id="MAPG_08724T0"/>
    </source>
</evidence>
<name>A0A0C4E836_MAGP6</name>